<reference evidence="8" key="1">
    <citation type="submission" date="2025-08" db="UniProtKB">
        <authorList>
            <consortium name="RefSeq"/>
        </authorList>
    </citation>
    <scope>IDENTIFICATION</scope>
    <source>
        <tissue evidence="8">Leaf</tissue>
    </source>
</reference>
<evidence type="ECO:0000259" key="6">
    <source>
        <dbReference type="PROSITE" id="PS50966"/>
    </source>
</evidence>
<evidence type="ECO:0000256" key="3">
    <source>
        <dbReference type="ARBA" id="ARBA00022833"/>
    </source>
</evidence>
<evidence type="ECO:0000256" key="1">
    <source>
        <dbReference type="ARBA" id="ARBA00022723"/>
    </source>
</evidence>
<dbReference type="PANTHER" id="PTHR31973:SF187">
    <property type="entry name" value="MUTATOR TRANSPOSASE MUDRA PROTEIN"/>
    <property type="match status" value="1"/>
</dbReference>
<dbReference type="PROSITE" id="PS50966">
    <property type="entry name" value="ZF_SWIM"/>
    <property type="match status" value="1"/>
</dbReference>
<dbReference type="KEGG" id="vra:106753445"/>
<proteinExistence type="predicted"/>
<dbReference type="RefSeq" id="XP_014490739.1">
    <property type="nucleotide sequence ID" value="XM_014635253.1"/>
</dbReference>
<evidence type="ECO:0000256" key="2">
    <source>
        <dbReference type="ARBA" id="ARBA00022771"/>
    </source>
</evidence>
<evidence type="ECO:0000313" key="8">
    <source>
        <dbReference type="RefSeq" id="XP_014490739.1"/>
    </source>
</evidence>
<sequence length="656" mass="75285">MVMLYERRGKRGCCIYEKKEVEVGGEEAEVGCGVGEEGDDDSEDVEDVVADDDSEDDLVDVFVHTDEEVKEEDVDSEDEMVNVGTGSGSRKSKLHAQARGLSDSEWESDECGSIDESDDDSRNETPRYGDFGVCSEPSNMKEYKWVLGTYFPEKTDFIDAIRTYGIHNGRKLKISKNDKRRICVKCCGSQGKCPWYAYYAYRSIQTTWQLRKIIDKHTCSREFNIGLVTKKWLSRKLEKTMKANPEINLRNLHSKFSKKWNIGVSRSTTTKAKAMDTANIEGCFKLQYERLYDYAHELLRSNPGSTVIVKVGRNGDNVIFNRIYVCFKACKDNFVCCRPIIHLDGCFLQGKYGGELLTTVARDGNDHMCPLAYVVVEVENKETWTWFLELLIDDLGGGGFCSRCTFMSDQQKGLMQAFRQLLPGVDQRFCVRHLYSNFRKKFPGIILRQLLWMAAAASHPQAWESVMRQIKDVNEDAFKHLISIAPRFWSRSRFLGRPSCDTVVNNISEAFNSVIVDARGKPIITMLEDIRSYLMKRWASNRQKITKYEGSICPKIQKRLHKELQKTQYWIPNWSGLQVFEIRHTSNLAEKYVVDVDKRDCSCRKWILTEIPCCHALTTMSCGKEHHILIFCLLLIGSCQFKQVLVLVLKLLDQSI</sequence>
<dbReference type="Pfam" id="PF04434">
    <property type="entry name" value="SWIM"/>
    <property type="match status" value="1"/>
</dbReference>
<name>A0A1S3TAF6_VIGRR</name>
<dbReference type="PANTHER" id="PTHR31973">
    <property type="entry name" value="POLYPROTEIN, PUTATIVE-RELATED"/>
    <property type="match status" value="1"/>
</dbReference>
<feature type="compositionally biased region" description="Acidic residues" evidence="5">
    <location>
        <begin position="68"/>
        <end position="80"/>
    </location>
</feature>
<dbReference type="Pfam" id="PF03108">
    <property type="entry name" value="DBD_Tnp_Mut"/>
    <property type="match status" value="1"/>
</dbReference>
<feature type="compositionally biased region" description="Acidic residues" evidence="5">
    <location>
        <begin position="104"/>
        <end position="119"/>
    </location>
</feature>
<dbReference type="InterPro" id="IPR018289">
    <property type="entry name" value="MULE_transposase_dom"/>
</dbReference>
<keyword evidence="3" id="KW-0862">Zinc</keyword>
<dbReference type="Proteomes" id="UP000087766">
    <property type="component" value="Unplaced"/>
</dbReference>
<dbReference type="GeneID" id="106753445"/>
<dbReference type="GO" id="GO:0008270">
    <property type="term" value="F:zinc ion binding"/>
    <property type="evidence" value="ECO:0007669"/>
    <property type="project" value="UniProtKB-KW"/>
</dbReference>
<dbReference type="Pfam" id="PF10551">
    <property type="entry name" value="MULE"/>
    <property type="match status" value="1"/>
</dbReference>
<dbReference type="InterPro" id="IPR007527">
    <property type="entry name" value="Znf_SWIM"/>
</dbReference>
<keyword evidence="1" id="KW-0479">Metal-binding</keyword>
<dbReference type="InterPro" id="IPR006564">
    <property type="entry name" value="Znf_PMZ"/>
</dbReference>
<dbReference type="SMART" id="SM00575">
    <property type="entry name" value="ZnF_PMZ"/>
    <property type="match status" value="1"/>
</dbReference>
<evidence type="ECO:0000313" key="7">
    <source>
        <dbReference type="Proteomes" id="UP000087766"/>
    </source>
</evidence>
<dbReference type="InterPro" id="IPR004332">
    <property type="entry name" value="Transposase_MuDR"/>
</dbReference>
<keyword evidence="7" id="KW-1185">Reference proteome</keyword>
<feature type="domain" description="SWIM-type" evidence="6">
    <location>
        <begin position="592"/>
        <end position="624"/>
    </location>
</feature>
<gene>
    <name evidence="8" type="primary">LOC106753445</name>
</gene>
<evidence type="ECO:0000256" key="4">
    <source>
        <dbReference type="PROSITE-ProRule" id="PRU00325"/>
    </source>
</evidence>
<dbReference type="OrthoDB" id="1746950at2759"/>
<feature type="region of interest" description="Disordered" evidence="5">
    <location>
        <begin position="66"/>
        <end position="130"/>
    </location>
</feature>
<dbReference type="AlphaFoldDB" id="A0A1S3TAF6"/>
<protein>
    <submittedName>
        <fullName evidence="8">Uncharacterized protein LOC106753445</fullName>
    </submittedName>
</protein>
<keyword evidence="2 4" id="KW-0863">Zinc-finger</keyword>
<organism evidence="7 8">
    <name type="scientific">Vigna radiata var. radiata</name>
    <name type="common">Mung bean</name>
    <name type="synonym">Phaseolus aureus</name>
    <dbReference type="NCBI Taxonomy" id="3916"/>
    <lineage>
        <taxon>Eukaryota</taxon>
        <taxon>Viridiplantae</taxon>
        <taxon>Streptophyta</taxon>
        <taxon>Embryophyta</taxon>
        <taxon>Tracheophyta</taxon>
        <taxon>Spermatophyta</taxon>
        <taxon>Magnoliopsida</taxon>
        <taxon>eudicotyledons</taxon>
        <taxon>Gunneridae</taxon>
        <taxon>Pentapetalae</taxon>
        <taxon>rosids</taxon>
        <taxon>fabids</taxon>
        <taxon>Fabales</taxon>
        <taxon>Fabaceae</taxon>
        <taxon>Papilionoideae</taxon>
        <taxon>50 kb inversion clade</taxon>
        <taxon>NPAAA clade</taxon>
        <taxon>indigoferoid/millettioid clade</taxon>
        <taxon>Phaseoleae</taxon>
        <taxon>Vigna</taxon>
    </lineage>
</organism>
<accession>A0A1S3TAF6</accession>
<evidence type="ECO:0000256" key="5">
    <source>
        <dbReference type="SAM" id="MobiDB-lite"/>
    </source>
</evidence>